<keyword evidence="2" id="KW-0349">Heme</keyword>
<dbReference type="GO" id="GO:0020037">
    <property type="term" value="F:heme binding"/>
    <property type="evidence" value="ECO:0007669"/>
    <property type="project" value="InterPro"/>
</dbReference>
<feature type="compositionally biased region" description="Basic and acidic residues" evidence="5">
    <location>
        <begin position="129"/>
        <end position="142"/>
    </location>
</feature>
<proteinExistence type="predicted"/>
<dbReference type="Gene3D" id="2.40.50.140">
    <property type="entry name" value="Nucleic acid-binding proteins"/>
    <property type="match status" value="1"/>
</dbReference>
<feature type="compositionally biased region" description="Polar residues" evidence="5">
    <location>
        <begin position="143"/>
        <end position="153"/>
    </location>
</feature>
<sequence>MGKKAKMIVALGVFFAVIGTLIYTSIGTAATFYLTVDELKDKQEVAVGKRIKVSGNIVGESIQFDSSKILLTFELEGSNGFRVPIEYDGVKPDTLNDGWEAIVEGELNSEGVFIASDLLVKCPSKYEAMEEKGEEIPKDHPATQKQGGKETNG</sequence>
<dbReference type="AlphaFoldDB" id="A0AA46Q1W4"/>
<evidence type="ECO:0000256" key="5">
    <source>
        <dbReference type="SAM" id="MobiDB-lite"/>
    </source>
</evidence>
<evidence type="ECO:0000313" key="7">
    <source>
        <dbReference type="Proteomes" id="UP001163104"/>
    </source>
</evidence>
<dbReference type="Pfam" id="PF03100">
    <property type="entry name" value="CcmE"/>
    <property type="match status" value="1"/>
</dbReference>
<keyword evidence="6" id="KW-0614">Plasmid</keyword>
<evidence type="ECO:0000256" key="2">
    <source>
        <dbReference type="ARBA" id="ARBA00022617"/>
    </source>
</evidence>
<dbReference type="InterPro" id="IPR036127">
    <property type="entry name" value="CcmE-like_sf"/>
</dbReference>
<keyword evidence="2" id="KW-0408">Iron</keyword>
<dbReference type="InterPro" id="IPR004329">
    <property type="entry name" value="CcmE"/>
</dbReference>
<keyword evidence="2" id="KW-0479">Metal-binding</keyword>
<keyword evidence="4" id="KW-0472">Membrane</keyword>
<feature type="region of interest" description="Disordered" evidence="5">
    <location>
        <begin position="129"/>
        <end position="153"/>
    </location>
</feature>
<dbReference type="GO" id="GO:0017003">
    <property type="term" value="P:protein-heme linkage"/>
    <property type="evidence" value="ECO:0007669"/>
    <property type="project" value="InterPro"/>
</dbReference>
<reference evidence="6" key="1">
    <citation type="submission" date="2022-10" db="EMBL/GenBank/DDBJ databases">
        <title>Mechanism of multi-heavy metal repair in Cytobacillus Firmus M7.</title>
        <authorList>
            <person name="Li X."/>
            <person name="Yu C."/>
        </authorList>
    </citation>
    <scope>NUCLEOTIDE SEQUENCE</scope>
    <source>
        <strain evidence="6">M7</strain>
        <plasmid evidence="6">p1</plasmid>
    </source>
</reference>
<protein>
    <submittedName>
        <fullName evidence="6">Cytochrome c maturation protein CcmE</fullName>
    </submittedName>
</protein>
<geneLocation type="plasmid" evidence="6 7">
    <name>p1</name>
</geneLocation>
<dbReference type="GO" id="GO:0005886">
    <property type="term" value="C:plasma membrane"/>
    <property type="evidence" value="ECO:0007669"/>
    <property type="project" value="InterPro"/>
</dbReference>
<gene>
    <name evidence="6" type="ORF">OD459_26725</name>
</gene>
<dbReference type="RefSeq" id="WP_263600173.1">
    <property type="nucleotide sequence ID" value="NZ_CP107028.1"/>
</dbReference>
<evidence type="ECO:0000313" key="6">
    <source>
        <dbReference type="EMBL" id="UYG98080.1"/>
    </source>
</evidence>
<name>A0AA46Q1W4_CYTFI</name>
<comment type="subcellular location">
    <subcellularLocation>
        <location evidence="1">Membrane</location>
    </subcellularLocation>
</comment>
<evidence type="ECO:0000256" key="1">
    <source>
        <dbReference type="ARBA" id="ARBA00004370"/>
    </source>
</evidence>
<dbReference type="InterPro" id="IPR012340">
    <property type="entry name" value="NA-bd_OB-fold"/>
</dbReference>
<dbReference type="SUPFAM" id="SSF82093">
    <property type="entry name" value="Heme chaperone CcmE"/>
    <property type="match status" value="1"/>
</dbReference>
<dbReference type="GO" id="GO:0017004">
    <property type="term" value="P:cytochrome complex assembly"/>
    <property type="evidence" value="ECO:0007669"/>
    <property type="project" value="UniProtKB-KW"/>
</dbReference>
<dbReference type="EMBL" id="CP107028">
    <property type="protein sequence ID" value="UYG98080.1"/>
    <property type="molecule type" value="Genomic_DNA"/>
</dbReference>
<evidence type="ECO:0000256" key="3">
    <source>
        <dbReference type="ARBA" id="ARBA00022748"/>
    </source>
</evidence>
<accession>A0AA46Q1W4</accession>
<keyword evidence="3" id="KW-0201">Cytochrome c-type biogenesis</keyword>
<organism evidence="6 7">
    <name type="scientific">Cytobacillus firmus</name>
    <name type="common">Bacillus firmus</name>
    <dbReference type="NCBI Taxonomy" id="1399"/>
    <lineage>
        <taxon>Bacteria</taxon>
        <taxon>Bacillati</taxon>
        <taxon>Bacillota</taxon>
        <taxon>Bacilli</taxon>
        <taxon>Bacillales</taxon>
        <taxon>Bacillaceae</taxon>
        <taxon>Cytobacillus</taxon>
    </lineage>
</organism>
<evidence type="ECO:0000256" key="4">
    <source>
        <dbReference type="ARBA" id="ARBA00023136"/>
    </source>
</evidence>
<dbReference type="Proteomes" id="UP001163104">
    <property type="component" value="Plasmid p1"/>
</dbReference>